<proteinExistence type="predicted"/>
<sequence length="67" mass="7072">MLLFGGDPVGDVVQQPRALVSRLAGHRALALLRVVDGALEPGVVGGAHLTQLFTRSRIVDGDDRVGR</sequence>
<protein>
    <submittedName>
        <fullName evidence="1">Uncharacterized protein</fullName>
    </submittedName>
</protein>
<evidence type="ECO:0000313" key="2">
    <source>
        <dbReference type="Proteomes" id="UP000624325"/>
    </source>
</evidence>
<name>A0ABQ4BW48_9ACTN</name>
<organism evidence="1 2">
    <name type="scientific">Asanoa iriomotensis</name>
    <dbReference type="NCBI Taxonomy" id="234613"/>
    <lineage>
        <taxon>Bacteria</taxon>
        <taxon>Bacillati</taxon>
        <taxon>Actinomycetota</taxon>
        <taxon>Actinomycetes</taxon>
        <taxon>Micromonosporales</taxon>
        <taxon>Micromonosporaceae</taxon>
        <taxon>Asanoa</taxon>
    </lineage>
</organism>
<comment type="caution">
    <text evidence="1">The sequence shown here is derived from an EMBL/GenBank/DDBJ whole genome shotgun (WGS) entry which is preliminary data.</text>
</comment>
<reference evidence="1 2" key="1">
    <citation type="submission" date="2021-01" db="EMBL/GenBank/DDBJ databases">
        <title>Whole genome shotgun sequence of Asanoa iriomotensis NBRC 100142.</title>
        <authorList>
            <person name="Komaki H."/>
            <person name="Tamura T."/>
        </authorList>
    </citation>
    <scope>NUCLEOTIDE SEQUENCE [LARGE SCALE GENOMIC DNA]</scope>
    <source>
        <strain evidence="1 2">NBRC 100142</strain>
    </source>
</reference>
<dbReference type="EMBL" id="BONC01000003">
    <property type="protein sequence ID" value="GIF54753.1"/>
    <property type="molecule type" value="Genomic_DNA"/>
</dbReference>
<keyword evidence="2" id="KW-1185">Reference proteome</keyword>
<gene>
    <name evidence="1" type="ORF">Air01nite_08480</name>
</gene>
<accession>A0ABQ4BW48</accession>
<dbReference type="Proteomes" id="UP000624325">
    <property type="component" value="Unassembled WGS sequence"/>
</dbReference>
<evidence type="ECO:0000313" key="1">
    <source>
        <dbReference type="EMBL" id="GIF54753.1"/>
    </source>
</evidence>